<dbReference type="EMBL" id="JOJR01000090">
    <property type="protein sequence ID" value="RCN45874.1"/>
    <property type="molecule type" value="Genomic_DNA"/>
</dbReference>
<evidence type="ECO:0000259" key="1">
    <source>
        <dbReference type="SMART" id="SM00198"/>
    </source>
</evidence>
<dbReference type="Gene3D" id="3.40.33.10">
    <property type="entry name" value="CAP"/>
    <property type="match status" value="1"/>
</dbReference>
<evidence type="ECO:0000313" key="2">
    <source>
        <dbReference type="EMBL" id="RCN45874.1"/>
    </source>
</evidence>
<dbReference type="Proteomes" id="UP000252519">
    <property type="component" value="Unassembled WGS sequence"/>
</dbReference>
<dbReference type="InterPro" id="IPR035940">
    <property type="entry name" value="CAP_sf"/>
</dbReference>
<organism evidence="2 3">
    <name type="scientific">Ancylostoma caninum</name>
    <name type="common">Dog hookworm</name>
    <dbReference type="NCBI Taxonomy" id="29170"/>
    <lineage>
        <taxon>Eukaryota</taxon>
        <taxon>Metazoa</taxon>
        <taxon>Ecdysozoa</taxon>
        <taxon>Nematoda</taxon>
        <taxon>Chromadorea</taxon>
        <taxon>Rhabditida</taxon>
        <taxon>Rhabditina</taxon>
        <taxon>Rhabditomorpha</taxon>
        <taxon>Strongyloidea</taxon>
        <taxon>Ancylostomatidae</taxon>
        <taxon>Ancylostomatinae</taxon>
        <taxon>Ancylostoma</taxon>
    </lineage>
</organism>
<comment type="caution">
    <text evidence="2">The sequence shown here is derived from an EMBL/GenBank/DDBJ whole genome shotgun (WGS) entry which is preliminary data.</text>
</comment>
<evidence type="ECO:0000313" key="3">
    <source>
        <dbReference type="Proteomes" id="UP000252519"/>
    </source>
</evidence>
<dbReference type="STRING" id="29170.A0A368GNG9"/>
<dbReference type="SMART" id="SM00198">
    <property type="entry name" value="SCP"/>
    <property type="match status" value="1"/>
</dbReference>
<dbReference type="CDD" id="cd05380">
    <property type="entry name" value="CAP_euk"/>
    <property type="match status" value="1"/>
</dbReference>
<reference evidence="2 3" key="1">
    <citation type="submission" date="2014-10" db="EMBL/GenBank/DDBJ databases">
        <title>Draft genome of the hookworm Ancylostoma caninum.</title>
        <authorList>
            <person name="Mitreva M."/>
        </authorList>
    </citation>
    <scope>NUCLEOTIDE SEQUENCE [LARGE SCALE GENOMIC DNA]</scope>
    <source>
        <strain evidence="2 3">Baltimore</strain>
    </source>
</reference>
<gene>
    <name evidence="2" type="ORF">ANCCAN_08038</name>
</gene>
<dbReference type="SUPFAM" id="SSF55797">
    <property type="entry name" value="PR-1-like"/>
    <property type="match status" value="1"/>
</dbReference>
<dbReference type="Pfam" id="PF00188">
    <property type="entry name" value="CAP"/>
    <property type="match status" value="1"/>
</dbReference>
<name>A0A368GNG9_ANCCA</name>
<dbReference type="AlphaFoldDB" id="A0A368GNG9"/>
<accession>A0A368GNG9</accession>
<dbReference type="OrthoDB" id="5870807at2759"/>
<keyword evidence="3" id="KW-1185">Reference proteome</keyword>
<protein>
    <submittedName>
        <fullName evidence="2">SCP-like protein</fullName>
    </submittedName>
</protein>
<dbReference type="InterPro" id="IPR014044">
    <property type="entry name" value="CAP_dom"/>
</dbReference>
<feature type="domain" description="SCP" evidence="1">
    <location>
        <begin position="3"/>
        <end position="155"/>
    </location>
</feature>
<sequence length="156" mass="17161">MTADLHTIAVRMHNYYRRLVATGWAKDKKIGYAPTAKNMLELKYVDCTPADTLAAETKTKVTGCPSTAPQASTGHSLNYYYVNRYDIPREQLLHEAITKWANQVAEIGVGKDNIFDPNGGVTNYANMVHDQVTKIACAVEVCTRSGNSAVACQYNA</sequence>
<proteinExistence type="predicted"/>